<keyword evidence="2" id="KW-1185">Reference proteome</keyword>
<evidence type="ECO:0000313" key="2">
    <source>
        <dbReference type="Proteomes" id="UP000069443"/>
    </source>
</evidence>
<dbReference type="Proteomes" id="UP000069443">
    <property type="component" value="Unassembled WGS sequence"/>
</dbReference>
<dbReference type="AlphaFoldDB" id="A0A100WAD8"/>
<protein>
    <submittedName>
        <fullName evidence="1">Uncharacterized protein</fullName>
    </submittedName>
</protein>
<dbReference type="EMBL" id="BCSY01000035">
    <property type="protein sequence ID" value="GAS94449.1"/>
    <property type="molecule type" value="Genomic_DNA"/>
</dbReference>
<reference evidence="2" key="1">
    <citation type="journal article" date="2016" name="Genome Announc.">
        <title>Draft Genome Sequences of Five Rapidly Growing Mycobacterium Species, M. thermoresistibile, M. fortuitum subsp. acetamidolyticum, M. canariasense, M. brisbanense, and M. novocastrense.</title>
        <authorList>
            <person name="Katahira K."/>
            <person name="Ogura Y."/>
            <person name="Gotoh Y."/>
            <person name="Hayashi T."/>
        </authorList>
    </citation>
    <scope>NUCLEOTIDE SEQUENCE [LARGE SCALE GENOMIC DNA]</scope>
    <source>
        <strain evidence="2">JCM15298</strain>
    </source>
</reference>
<comment type="caution">
    <text evidence="1">The sequence shown here is derived from an EMBL/GenBank/DDBJ whole genome shotgun (WGS) entry which is preliminary data.</text>
</comment>
<gene>
    <name evidence="1" type="ORF">RMCC_1415</name>
</gene>
<dbReference type="STRING" id="228230.RMCC_1415"/>
<sequence>MARKFLTGIDLQNQRGINAASPSAGTDLVNKDYVDNLIAGLSWKKAVDAATTANGALATAFAAGQVIDGVTLATGNRILIKNQTTGSENGIYTVNASGAPTRATDADGAGELVPNATVYVSAGTTQADTQWTCTTNGTITPGTTATVWAQTGGSGNYTAGNGINISSGVITAVAAPSGGLTVGASGIAIDTSVVTRKYATAIGDGSASVITVTHNLGTRDVDVVVYNATTYEEVEADVVHATTNTVTVSFAAAPASGAYRVAVFG</sequence>
<proteinExistence type="predicted"/>
<organism evidence="1 2">
    <name type="scientific">Mycolicibacterium canariasense</name>
    <name type="common">Mycobacterium canariasense</name>
    <dbReference type="NCBI Taxonomy" id="228230"/>
    <lineage>
        <taxon>Bacteria</taxon>
        <taxon>Bacillati</taxon>
        <taxon>Actinomycetota</taxon>
        <taxon>Actinomycetes</taxon>
        <taxon>Mycobacteriales</taxon>
        <taxon>Mycobacteriaceae</taxon>
        <taxon>Mycolicibacterium</taxon>
    </lineage>
</organism>
<dbReference type="OrthoDB" id="7058362at2"/>
<evidence type="ECO:0000313" key="1">
    <source>
        <dbReference type="EMBL" id="GAS94449.1"/>
    </source>
</evidence>
<dbReference type="RefSeq" id="WP_062655753.1">
    <property type="nucleotide sequence ID" value="NZ_BCSY01000035.1"/>
</dbReference>
<accession>A0A100WAD8</accession>
<name>A0A100WAD8_MYCCR</name>
<reference evidence="2" key="2">
    <citation type="submission" date="2016-02" db="EMBL/GenBank/DDBJ databases">
        <title>Draft genome sequence of five rapidly growing Mycobacterium species.</title>
        <authorList>
            <person name="Katahira K."/>
            <person name="Gotou Y."/>
            <person name="Iida K."/>
            <person name="Ogura Y."/>
            <person name="Hayashi T."/>
        </authorList>
    </citation>
    <scope>NUCLEOTIDE SEQUENCE [LARGE SCALE GENOMIC DNA]</scope>
    <source>
        <strain evidence="2">JCM15298</strain>
    </source>
</reference>